<evidence type="ECO:0000313" key="2">
    <source>
        <dbReference type="Proteomes" id="UP000483432"/>
    </source>
</evidence>
<gene>
    <name evidence="1" type="ORF">GZ085_01575</name>
</gene>
<sequence length="88" mass="9811">MRTTLTIEDTLARELKKRAFETGKPFKQVVNETLLTGLHQKLVRKSQAYRLKPASLGAPLAGVNLDKALHLADELEDASLSAKLEQRK</sequence>
<comment type="caution">
    <text evidence="1">The sequence shown here is derived from an EMBL/GenBank/DDBJ whole genome shotgun (WGS) entry which is preliminary data.</text>
</comment>
<protein>
    <submittedName>
        <fullName evidence="1">DUF2191 domain-containing protein</fullName>
    </submittedName>
</protein>
<dbReference type="AlphaFoldDB" id="A0A7C9NQ32"/>
<accession>A0A7C9NQ32</accession>
<dbReference type="EMBL" id="JAAFGW010000012">
    <property type="protein sequence ID" value="NDP47082.1"/>
    <property type="molecule type" value="Genomic_DNA"/>
</dbReference>
<proteinExistence type="predicted"/>
<evidence type="ECO:0000313" key="1">
    <source>
        <dbReference type="EMBL" id="NDP47082.1"/>
    </source>
</evidence>
<organism evidence="1 2">
    <name type="scientific">Sulfuriferula multivorans</name>
    <dbReference type="NCBI Taxonomy" id="1559896"/>
    <lineage>
        <taxon>Bacteria</taxon>
        <taxon>Pseudomonadati</taxon>
        <taxon>Pseudomonadota</taxon>
        <taxon>Betaproteobacteria</taxon>
        <taxon>Nitrosomonadales</taxon>
        <taxon>Sulfuricellaceae</taxon>
        <taxon>Sulfuriferula</taxon>
    </lineage>
</organism>
<name>A0A7C9NQ32_9PROT</name>
<reference evidence="1 2" key="1">
    <citation type="submission" date="2019-09" db="EMBL/GenBank/DDBJ databases">
        <title>H2 Metabolism Revealed by Metagenomic Analysis in Subglacial Sediment of East Antarctica.</title>
        <authorList>
            <person name="Yang Z."/>
            <person name="Zhang Y."/>
            <person name="Lv Y."/>
            <person name="Yan W."/>
            <person name="Xiao X."/>
            <person name="Sun B."/>
            <person name="Ma H."/>
        </authorList>
    </citation>
    <scope>NUCLEOTIDE SEQUENCE [LARGE SCALE GENOMIC DNA]</scope>
    <source>
        <strain evidence="1">Bin2_2</strain>
    </source>
</reference>
<dbReference type="Proteomes" id="UP000483432">
    <property type="component" value="Unassembled WGS sequence"/>
</dbReference>